<dbReference type="AlphaFoldDB" id="A0A0Q3I3F2"/>
<name>A0A0Q3I3F2_9HYPH</name>
<dbReference type="EMBL" id="LMAR01000049">
    <property type="protein sequence ID" value="KQK29392.1"/>
    <property type="molecule type" value="Genomic_DNA"/>
</dbReference>
<protein>
    <submittedName>
        <fullName evidence="2">Uncharacterized protein</fullName>
    </submittedName>
</protein>
<evidence type="ECO:0000256" key="1">
    <source>
        <dbReference type="SAM" id="MobiDB-lite"/>
    </source>
</evidence>
<sequence>MMTLILEFERKLIFYKPGILRYAMRQARMQLQAAQSRAERHQLLSLSLKRGWAEAKAQLAGFQRLRAAPPARRDERSQQARHDALQVAGRSDHNAGLILARMDVAAIASPEAALSPPLARRQLH</sequence>
<dbReference type="Proteomes" id="UP000051562">
    <property type="component" value="Unassembled WGS sequence"/>
</dbReference>
<comment type="caution">
    <text evidence="2">The sequence shown here is derived from an EMBL/GenBank/DDBJ whole genome shotgun (WGS) entry which is preliminary data.</text>
</comment>
<keyword evidence="3" id="KW-1185">Reference proteome</keyword>
<accession>A0A0Q3I3F2</accession>
<feature type="compositionally biased region" description="Basic and acidic residues" evidence="1">
    <location>
        <begin position="71"/>
        <end position="84"/>
    </location>
</feature>
<evidence type="ECO:0000313" key="3">
    <source>
        <dbReference type="Proteomes" id="UP000051562"/>
    </source>
</evidence>
<feature type="region of interest" description="Disordered" evidence="1">
    <location>
        <begin position="64"/>
        <end position="88"/>
    </location>
</feature>
<evidence type="ECO:0000313" key="2">
    <source>
        <dbReference type="EMBL" id="KQK29392.1"/>
    </source>
</evidence>
<organism evidence="2 3">
    <name type="scientific">Bosea thiooxidans</name>
    <dbReference type="NCBI Taxonomy" id="53254"/>
    <lineage>
        <taxon>Bacteria</taxon>
        <taxon>Pseudomonadati</taxon>
        <taxon>Pseudomonadota</taxon>
        <taxon>Alphaproteobacteria</taxon>
        <taxon>Hyphomicrobiales</taxon>
        <taxon>Boseaceae</taxon>
        <taxon>Bosea</taxon>
    </lineage>
</organism>
<reference evidence="2 3" key="1">
    <citation type="submission" date="2015-10" db="EMBL/GenBank/DDBJ databases">
        <title>Draft genome of Bosea thiooxidans.</title>
        <authorList>
            <person name="Wang X."/>
        </authorList>
    </citation>
    <scope>NUCLEOTIDE SEQUENCE [LARGE SCALE GENOMIC DNA]</scope>
    <source>
        <strain evidence="2 3">CGMCC 9174</strain>
    </source>
</reference>
<gene>
    <name evidence="2" type="ORF">ARD30_17550</name>
</gene>
<proteinExistence type="predicted"/>